<accession>A0A401IBI8</accession>
<protein>
    <submittedName>
        <fullName evidence="1">Transcriptional regulator</fullName>
    </submittedName>
</protein>
<sequence>MKSIGILEASRLLEISRQRIQQLIYANRVKGAYKTKKGWQIPLYGDMPRIIRGKRGSQGRWRVKRRVKPTIIHVNKHIIGANHHKEVKDPVIVVRKGSKVTYCSQVYFEGRCQIVYRPENKNLNGGAKVWMEVDATTKIFMESPISQNGCSG</sequence>
<organism evidence="1 2">
    <name type="scientific">Aphanothece sacrum FPU1</name>
    <dbReference type="NCBI Taxonomy" id="1920663"/>
    <lineage>
        <taxon>Bacteria</taxon>
        <taxon>Bacillati</taxon>
        <taxon>Cyanobacteriota</taxon>
        <taxon>Cyanophyceae</taxon>
        <taxon>Oscillatoriophycideae</taxon>
        <taxon>Chroococcales</taxon>
        <taxon>Aphanothecaceae</taxon>
        <taxon>Aphanothece</taxon>
    </lineage>
</organism>
<dbReference type="EMBL" id="BDQK01000001">
    <property type="protein sequence ID" value="GBF78612.1"/>
    <property type="molecule type" value="Genomic_DNA"/>
</dbReference>
<gene>
    <name evidence="1" type="ORF">AsFPU1_0001</name>
</gene>
<evidence type="ECO:0000313" key="1">
    <source>
        <dbReference type="EMBL" id="GBF78612.1"/>
    </source>
</evidence>
<proteinExistence type="predicted"/>
<evidence type="ECO:0000313" key="2">
    <source>
        <dbReference type="Proteomes" id="UP000287247"/>
    </source>
</evidence>
<keyword evidence="2" id="KW-1185">Reference proteome</keyword>
<dbReference type="Proteomes" id="UP000287247">
    <property type="component" value="Unassembled WGS sequence"/>
</dbReference>
<dbReference type="AlphaFoldDB" id="A0A401IBI8"/>
<comment type="caution">
    <text evidence="1">The sequence shown here is derived from an EMBL/GenBank/DDBJ whole genome shotgun (WGS) entry which is preliminary data.</text>
</comment>
<name>A0A401IBI8_APHSA</name>
<dbReference type="OrthoDB" id="517841at2"/>
<dbReference type="RefSeq" id="WP_124974060.1">
    <property type="nucleotide sequence ID" value="NZ_BDQK01000001.1"/>
</dbReference>
<reference evidence="2" key="1">
    <citation type="submission" date="2017-05" db="EMBL/GenBank/DDBJ databases">
        <title>Physiological properties and genetic analysis related to exopolysaccharide production of fresh-water unicellular cyanobacterium Aphanothece sacrum, Suizenji Nori, that has been cultured as a food source in Japan.</title>
        <authorList>
            <person name="Kanesaki Y."/>
            <person name="Yoshikawa S."/>
            <person name="Ohki K."/>
        </authorList>
    </citation>
    <scope>NUCLEOTIDE SEQUENCE [LARGE SCALE GENOMIC DNA]</scope>
    <source>
        <strain evidence="2">FPU1</strain>
    </source>
</reference>